<dbReference type="InterPro" id="IPR000717">
    <property type="entry name" value="PCI_dom"/>
</dbReference>
<protein>
    <recommendedName>
        <fullName evidence="6">PCI domain-containing protein</fullName>
    </recommendedName>
</protein>
<feature type="compositionally biased region" description="Acidic residues" evidence="4">
    <location>
        <begin position="277"/>
        <end position="298"/>
    </location>
</feature>
<dbReference type="FunFam" id="1.10.10.10:FF:000300">
    <property type="entry name" value="Eukaryotic translation initiation factor 3 subunit C"/>
    <property type="match status" value="1"/>
</dbReference>
<feature type="compositionally biased region" description="Basic and acidic residues" evidence="4">
    <location>
        <begin position="299"/>
        <end position="310"/>
    </location>
</feature>
<feature type="transmembrane region" description="Helical" evidence="5">
    <location>
        <begin position="138"/>
        <end position="158"/>
    </location>
</feature>
<keyword evidence="5" id="KW-1133">Transmembrane helix</keyword>
<feature type="transmembrane region" description="Helical" evidence="5">
    <location>
        <begin position="50"/>
        <end position="71"/>
    </location>
</feature>
<gene>
    <name evidence="7" type="ORF">EVJ58_g9768</name>
</gene>
<keyword evidence="3" id="KW-0648">Protein biosynthesis</keyword>
<dbReference type="SMART" id="SM00088">
    <property type="entry name" value="PINT"/>
    <property type="match status" value="1"/>
</dbReference>
<evidence type="ECO:0000256" key="3">
    <source>
        <dbReference type="ARBA" id="ARBA00022917"/>
    </source>
</evidence>
<organism evidence="7 8">
    <name type="scientific">Rhodofomes roseus</name>
    <dbReference type="NCBI Taxonomy" id="34475"/>
    <lineage>
        <taxon>Eukaryota</taxon>
        <taxon>Fungi</taxon>
        <taxon>Dikarya</taxon>
        <taxon>Basidiomycota</taxon>
        <taxon>Agaricomycotina</taxon>
        <taxon>Agaricomycetes</taxon>
        <taxon>Polyporales</taxon>
        <taxon>Rhodofomes</taxon>
    </lineage>
</organism>
<keyword evidence="5" id="KW-0812">Transmembrane</keyword>
<feature type="region of interest" description="Disordered" evidence="4">
    <location>
        <begin position="1"/>
        <end position="22"/>
    </location>
</feature>
<feature type="region of interest" description="Disordered" evidence="4">
    <location>
        <begin position="1031"/>
        <end position="1099"/>
    </location>
</feature>
<dbReference type="InterPro" id="IPR036390">
    <property type="entry name" value="WH_DNA-bd_sf"/>
</dbReference>
<dbReference type="InterPro" id="IPR058999">
    <property type="entry name" value="EIF3CL_C"/>
</dbReference>
<feature type="compositionally biased region" description="Acidic residues" evidence="4">
    <location>
        <begin position="466"/>
        <end position="475"/>
    </location>
</feature>
<proteinExistence type="inferred from homology"/>
<dbReference type="AlphaFoldDB" id="A0A4Y9XWD0"/>
<dbReference type="GO" id="GO:0003743">
    <property type="term" value="F:translation initiation factor activity"/>
    <property type="evidence" value="ECO:0007669"/>
    <property type="project" value="UniProtKB-KW"/>
</dbReference>
<feature type="region of interest" description="Disordered" evidence="4">
    <location>
        <begin position="450"/>
        <end position="479"/>
    </location>
</feature>
<dbReference type="SUPFAM" id="SSF46785">
    <property type="entry name" value="Winged helix' DNA-binding domain"/>
    <property type="match status" value="1"/>
</dbReference>
<dbReference type="GO" id="GO:0031369">
    <property type="term" value="F:translation initiation factor binding"/>
    <property type="evidence" value="ECO:0007669"/>
    <property type="project" value="InterPro"/>
</dbReference>
<keyword evidence="2" id="KW-0396">Initiation factor</keyword>
<dbReference type="PROSITE" id="PS50250">
    <property type="entry name" value="PCI"/>
    <property type="match status" value="1"/>
</dbReference>
<feature type="compositionally biased region" description="Polar residues" evidence="4">
    <location>
        <begin position="1088"/>
        <end position="1099"/>
    </location>
</feature>
<dbReference type="PANTHER" id="PTHR13937:SF0">
    <property type="entry name" value="EUKARYOTIC TRANSLATION INITIATION FACTOR 3 SUBUNIT C-RELATED"/>
    <property type="match status" value="1"/>
</dbReference>
<sequence length="1099" mass="122433">VSGPPPVVGGAPKSGPHGRKGKARKYFDEAEEEGSYLYARAKQYILRPGVAGGLLGLVNVGLISFAGYSLYTKPYLRRDTRAIGSAAAATLLLLTGEGYAAEKYRQTPRGQAEEERAKKEGAALYRCAKEHILRPGTLGGLVGVVNAGILGAIGYYAYTEWDRPRWDKRLVSAVSVGLLTLWSGEGYLAEKYPLRVIVPLALAHALALDATHLSSPQAKKHAQIMSRFFRQAGDSDSDSESSSEEELMSSDDEGAPKAPAAKPAMSRFLRTAGSDSDSSDEEKSDSEEESEVSQEEGQAEQRRSRFLRTDIDDDASDEDVTRVVKSARDKRLEEMEACGKTMDNALKINDWVAISNEFDRLVRMVQRQQNVSEPVPPFYIRQLVNLESALNTAVAKEKEAKKKMNASNARALNGMRQKVKKVTKEFEADIKRFQTDPDAFEREYTAVVAPEAAPAPRPRARRAAESEEEGAEDDAFTTVGKGGKAMAFTPESIFKNLQLVQEARGKKNTDRQEQIRVLEKLLAVAVTSYQRIRVLLTLISARFDYNSSVATHVPIDLWVNAQSEVDQLIGIIMREPQYVIQEITEDYDELAERTPETEKDGVVRIRGSVISFVDRLDDEFTKSLQNIDPHGTEYVDRLKDEKGLYCTICRSQALYEKTNSDDPLGRVIMRRLEHIYSKPDAVVHALESTVAASDIKPSIVLDVEGQTSSLIHSLSIHLYKSSNSFLRTRAMLCHIYHYALHNDFHTARDMLLMSHLQESIYSADVATQILYNRTVVQLGLSAFRCGLIKEAQATLQDICATQRVKELLAQGVHQQRFQVLSPEQEKAERQRQLPFHMHINTELLEAAFLVSSMLVEIPLLASIDSEDQKRKAISKPFRRLLDFADRQIFTGPPESTRDHIMQASKALQNGEWEKCRDLIQSIKIWSLMPECNSVKEMLAKRIQEDGLRTYLFTYAPHYTTLSLSLLSRTFSLPLRTVTSIVSKMIWSEELSASLDQAAGVVVFHRIELSRTQQLALSLADKVNNMVEQNEKTLDNKLGPAATWNDRGDGAKGAKGGEQAAERRRGGERRGGGARGGGRGRGARFAQGLGNQMTGAQRNR</sequence>
<feature type="compositionally biased region" description="Acidic residues" evidence="4">
    <location>
        <begin position="235"/>
        <end position="253"/>
    </location>
</feature>
<dbReference type="InterPro" id="IPR008905">
    <property type="entry name" value="EIF3C_N_dom"/>
</dbReference>
<dbReference type="Proteomes" id="UP000298390">
    <property type="component" value="Unassembled WGS sequence"/>
</dbReference>
<dbReference type="Pfam" id="PF26569">
    <property type="entry name" value="EIF3CL_C"/>
    <property type="match status" value="1"/>
</dbReference>
<dbReference type="PANTHER" id="PTHR13937">
    <property type="entry name" value="EUKARYOTIC TRANSLATION INITATION FACTOR 3, SUBUNIT 8 EIF3S8 -RELATED"/>
    <property type="match status" value="1"/>
</dbReference>
<dbReference type="Pfam" id="PF05470">
    <property type="entry name" value="eIF-3c_N"/>
    <property type="match status" value="1"/>
</dbReference>
<feature type="compositionally biased region" description="Basic and acidic residues" evidence="4">
    <location>
        <begin position="1059"/>
        <end position="1070"/>
    </location>
</feature>
<feature type="domain" description="PCI" evidence="6">
    <location>
        <begin position="835"/>
        <end position="1008"/>
    </location>
</feature>
<evidence type="ECO:0000259" key="6">
    <source>
        <dbReference type="PROSITE" id="PS50250"/>
    </source>
</evidence>
<feature type="non-terminal residue" evidence="7">
    <location>
        <position position="1"/>
    </location>
</feature>
<evidence type="ECO:0000256" key="2">
    <source>
        <dbReference type="ARBA" id="ARBA00022540"/>
    </source>
</evidence>
<evidence type="ECO:0000256" key="5">
    <source>
        <dbReference type="SAM" id="Phobius"/>
    </source>
</evidence>
<dbReference type="STRING" id="34475.A0A4Y9XWD0"/>
<evidence type="ECO:0000256" key="1">
    <source>
        <dbReference type="ARBA" id="ARBA00022490"/>
    </source>
</evidence>
<feature type="region of interest" description="Disordered" evidence="4">
    <location>
        <begin position="231"/>
        <end position="322"/>
    </location>
</feature>
<comment type="caution">
    <text evidence="7">The sequence shown here is derived from an EMBL/GenBank/DDBJ whole genome shotgun (WGS) entry which is preliminary data.</text>
</comment>
<accession>A0A4Y9XWD0</accession>
<dbReference type="EMBL" id="SEKV01000908">
    <property type="protein sequence ID" value="TFY52869.1"/>
    <property type="molecule type" value="Genomic_DNA"/>
</dbReference>
<evidence type="ECO:0000313" key="7">
    <source>
        <dbReference type="EMBL" id="TFY52869.1"/>
    </source>
</evidence>
<dbReference type="GO" id="GO:0005852">
    <property type="term" value="C:eukaryotic translation initiation factor 3 complex"/>
    <property type="evidence" value="ECO:0007669"/>
    <property type="project" value="InterPro"/>
</dbReference>
<keyword evidence="1" id="KW-0963">Cytoplasm</keyword>
<name>A0A4Y9XWD0_9APHY</name>
<evidence type="ECO:0000313" key="8">
    <source>
        <dbReference type="Proteomes" id="UP000298390"/>
    </source>
</evidence>
<reference evidence="7 8" key="1">
    <citation type="submission" date="2019-01" db="EMBL/GenBank/DDBJ databases">
        <title>Genome sequencing of the rare red list fungi Fomitopsis rosea.</title>
        <authorList>
            <person name="Buettner E."/>
            <person name="Kellner H."/>
        </authorList>
    </citation>
    <scope>NUCLEOTIDE SEQUENCE [LARGE SCALE GENOMIC DNA]</scope>
    <source>
        <strain evidence="7 8">DSM 105464</strain>
    </source>
</reference>
<dbReference type="InterPro" id="IPR027516">
    <property type="entry name" value="EIF3C"/>
</dbReference>
<evidence type="ECO:0000256" key="4">
    <source>
        <dbReference type="SAM" id="MobiDB-lite"/>
    </source>
</evidence>
<dbReference type="GO" id="GO:0003723">
    <property type="term" value="F:RNA binding"/>
    <property type="evidence" value="ECO:0007669"/>
    <property type="project" value="InterPro"/>
</dbReference>
<dbReference type="HAMAP" id="MF_03002">
    <property type="entry name" value="eIF3c"/>
    <property type="match status" value="1"/>
</dbReference>
<keyword evidence="5" id="KW-0472">Membrane</keyword>
<dbReference type="Pfam" id="PF01399">
    <property type="entry name" value="PCI"/>
    <property type="match status" value="1"/>
</dbReference>